<comment type="pathway">
    <text evidence="1 7 8">Cofactor biosynthesis; NAD(+) biosynthesis; NAD(+) from deamido-NAD(+) (L-Gln route): step 1/1.</text>
</comment>
<comment type="similarity">
    <text evidence="2 7 8">In the C-terminal section; belongs to the NAD synthetase family.</text>
</comment>
<dbReference type="PROSITE" id="PS00920">
    <property type="entry name" value="NITRIL_CHT_1"/>
    <property type="match status" value="1"/>
</dbReference>
<evidence type="ECO:0000256" key="5">
    <source>
        <dbReference type="ARBA" id="ARBA00022840"/>
    </source>
</evidence>
<accession>I2Q6P3</accession>
<dbReference type="GO" id="GO:0009435">
    <property type="term" value="P:NAD+ biosynthetic process"/>
    <property type="evidence" value="ECO:0007669"/>
    <property type="project" value="UniProtKB-UniRule"/>
</dbReference>
<evidence type="ECO:0000256" key="9">
    <source>
        <dbReference type="PROSITE-ProRule" id="PRU10139"/>
    </source>
</evidence>
<dbReference type="eggNOG" id="COG0171">
    <property type="taxonomic scope" value="Bacteria"/>
</dbReference>
<dbReference type="CDD" id="cd07570">
    <property type="entry name" value="GAT_Gln-NAD-synth"/>
    <property type="match status" value="1"/>
</dbReference>
<name>I2Q6P3_9BACT</name>
<dbReference type="STRING" id="596152.DesU5LDRAFT_3838"/>
<protein>
    <recommendedName>
        <fullName evidence="7 8">Glutamine-dependent NAD(+) synthetase</fullName>
        <ecNumber evidence="7 8">6.3.5.1</ecNumber>
    </recommendedName>
    <alternativeName>
        <fullName evidence="7 8">NAD(+) synthase [glutamine-hydrolyzing]</fullName>
    </alternativeName>
</protein>
<dbReference type="GO" id="GO:0003952">
    <property type="term" value="F:NAD+ synthase (glutamine-hydrolyzing) activity"/>
    <property type="evidence" value="ECO:0007669"/>
    <property type="project" value="UniProtKB-UniRule"/>
</dbReference>
<comment type="caution">
    <text evidence="7">Lacks conserved residue(s) required for the propagation of feature annotation.</text>
</comment>
<dbReference type="SUPFAM" id="SSF52402">
    <property type="entry name" value="Adenine nucleotide alpha hydrolases-like"/>
    <property type="match status" value="1"/>
</dbReference>
<dbReference type="NCBIfam" id="TIGR00552">
    <property type="entry name" value="nadE"/>
    <property type="match status" value="1"/>
</dbReference>
<feature type="binding site" evidence="7">
    <location>
        <position position="180"/>
    </location>
    <ligand>
        <name>L-glutamine</name>
        <dbReference type="ChEBI" id="CHEBI:58359"/>
    </ligand>
</feature>
<evidence type="ECO:0000259" key="11">
    <source>
        <dbReference type="PROSITE" id="PS50263"/>
    </source>
</evidence>
<dbReference type="InterPro" id="IPR014729">
    <property type="entry name" value="Rossmann-like_a/b/a_fold"/>
</dbReference>
<feature type="active site" description="Proton acceptor" evidence="9">
    <location>
        <position position="44"/>
    </location>
</feature>
<dbReference type="Pfam" id="PF02540">
    <property type="entry name" value="NAD_synthase"/>
    <property type="match status" value="1"/>
</dbReference>
<dbReference type="CDD" id="cd00553">
    <property type="entry name" value="NAD_synthase"/>
    <property type="match status" value="1"/>
</dbReference>
<dbReference type="PANTHER" id="PTHR23090">
    <property type="entry name" value="NH 3 /GLUTAMINE-DEPENDENT NAD + SYNTHETASE"/>
    <property type="match status" value="1"/>
</dbReference>
<feature type="active site" description="Proton acceptor; for glutaminase activity" evidence="7">
    <location>
        <position position="44"/>
    </location>
</feature>
<gene>
    <name evidence="7" type="primary">nadE</name>
    <name evidence="12" type="ORF">DesU5LDRAFT_3838</name>
</gene>
<evidence type="ECO:0000256" key="10">
    <source>
        <dbReference type="RuleBase" id="RU003811"/>
    </source>
</evidence>
<feature type="domain" description="CN hydrolase" evidence="11">
    <location>
        <begin position="4"/>
        <end position="244"/>
    </location>
</feature>
<keyword evidence="4 7" id="KW-0547">Nucleotide-binding</keyword>
<dbReference type="GO" id="GO:0000257">
    <property type="term" value="F:nitrilase activity"/>
    <property type="evidence" value="ECO:0007669"/>
    <property type="project" value="UniProtKB-ARBA"/>
</dbReference>
<dbReference type="GO" id="GO:0005737">
    <property type="term" value="C:cytoplasm"/>
    <property type="evidence" value="ECO:0007669"/>
    <property type="project" value="InterPro"/>
</dbReference>
<feature type="binding site" evidence="7">
    <location>
        <position position="413"/>
    </location>
    <ligand>
        <name>deamido-NAD(+)</name>
        <dbReference type="ChEBI" id="CHEBI:58437"/>
        <note>ligand shared between two neighboring subunits</note>
    </ligand>
</feature>
<feature type="binding site" evidence="7">
    <location>
        <begin position="330"/>
        <end position="337"/>
    </location>
    <ligand>
        <name>ATP</name>
        <dbReference type="ChEBI" id="CHEBI:30616"/>
    </ligand>
</feature>
<dbReference type="GO" id="GO:0008795">
    <property type="term" value="F:NAD+ synthase activity"/>
    <property type="evidence" value="ECO:0007669"/>
    <property type="project" value="UniProtKB-UniRule"/>
</dbReference>
<dbReference type="InterPro" id="IPR036526">
    <property type="entry name" value="C-N_Hydrolase_sf"/>
</dbReference>
<feature type="binding site" evidence="7">
    <location>
        <position position="554"/>
    </location>
    <ligand>
        <name>deamido-NAD(+)</name>
        <dbReference type="ChEBI" id="CHEBI:58437"/>
        <note>ligand shared between two neighboring subunits</note>
    </ligand>
</feature>
<evidence type="ECO:0000256" key="6">
    <source>
        <dbReference type="ARBA" id="ARBA00023027"/>
    </source>
</evidence>
<dbReference type="GO" id="GO:0005524">
    <property type="term" value="F:ATP binding"/>
    <property type="evidence" value="ECO:0007669"/>
    <property type="project" value="UniProtKB-UniRule"/>
</dbReference>
<dbReference type="EMBL" id="JH600068">
    <property type="protein sequence ID" value="EIG55449.1"/>
    <property type="molecule type" value="Genomic_DNA"/>
</dbReference>
<feature type="binding site" evidence="7">
    <location>
        <position position="442"/>
    </location>
    <ligand>
        <name>deamido-NAD(+)</name>
        <dbReference type="ChEBI" id="CHEBI:58437"/>
        <note>ligand shared between two neighboring subunits</note>
    </ligand>
</feature>
<proteinExistence type="inferred from homology"/>
<comment type="catalytic activity">
    <reaction evidence="7 8">
        <text>deamido-NAD(+) + L-glutamine + ATP + H2O = L-glutamate + AMP + diphosphate + NAD(+) + H(+)</text>
        <dbReference type="Rhea" id="RHEA:24384"/>
        <dbReference type="ChEBI" id="CHEBI:15377"/>
        <dbReference type="ChEBI" id="CHEBI:15378"/>
        <dbReference type="ChEBI" id="CHEBI:29985"/>
        <dbReference type="ChEBI" id="CHEBI:30616"/>
        <dbReference type="ChEBI" id="CHEBI:33019"/>
        <dbReference type="ChEBI" id="CHEBI:57540"/>
        <dbReference type="ChEBI" id="CHEBI:58359"/>
        <dbReference type="ChEBI" id="CHEBI:58437"/>
        <dbReference type="ChEBI" id="CHEBI:456215"/>
        <dbReference type="EC" id="6.3.5.1"/>
    </reaction>
</comment>
<reference evidence="12" key="1">
    <citation type="submission" date="2011-11" db="EMBL/GenBank/DDBJ databases">
        <title>Improved High-Quality Draft sequence of Desulfovibrio sp. U5L.</title>
        <authorList>
            <consortium name="US DOE Joint Genome Institute"/>
            <person name="Lucas S."/>
            <person name="Han J."/>
            <person name="Lapidus A."/>
            <person name="Cheng J.-F."/>
            <person name="Goodwin L."/>
            <person name="Pitluck S."/>
            <person name="Peters L."/>
            <person name="Ovchinnikova G."/>
            <person name="Held B."/>
            <person name="Detter J.C."/>
            <person name="Han C."/>
            <person name="Tapia R."/>
            <person name="Land M."/>
            <person name="Hauser L."/>
            <person name="Kyrpides N."/>
            <person name="Ivanova N."/>
            <person name="Pagani I."/>
            <person name="Gabster J."/>
            <person name="Walker C."/>
            <person name="Stolyar S."/>
            <person name="Stahl D."/>
            <person name="Arkin A."/>
            <person name="Dehal P."/>
            <person name="Hazen T."/>
            <person name="Woyke T."/>
        </authorList>
    </citation>
    <scope>NUCLEOTIDE SEQUENCE [LARGE SCALE GENOMIC DNA]</scope>
    <source>
        <strain evidence="12">U5L</strain>
    </source>
</reference>
<feature type="binding site" evidence="7">
    <location>
        <position position="116"/>
    </location>
    <ligand>
        <name>L-glutamine</name>
        <dbReference type="ChEBI" id="CHEBI:58359"/>
    </ligand>
</feature>
<dbReference type="InterPro" id="IPR014445">
    <property type="entry name" value="Gln-dep_NAD_synthase"/>
</dbReference>
<dbReference type="InterPro" id="IPR003694">
    <property type="entry name" value="NAD_synthase"/>
</dbReference>
<dbReference type="PIRSF" id="PIRSF006630">
    <property type="entry name" value="NADS_GAT"/>
    <property type="match status" value="1"/>
</dbReference>
<keyword evidence="6 7" id="KW-0520">NAD</keyword>
<dbReference type="FunFam" id="3.40.50.620:FF:000106">
    <property type="entry name" value="Glutamine-dependent NAD(+) synthetase"/>
    <property type="match status" value="1"/>
</dbReference>
<feature type="active site" description="For glutaminase activity" evidence="7">
    <location>
        <position position="110"/>
    </location>
</feature>
<dbReference type="Pfam" id="PF00795">
    <property type="entry name" value="CN_hydrolase"/>
    <property type="match status" value="1"/>
</dbReference>
<feature type="binding site" evidence="7">
    <location>
        <position position="174"/>
    </location>
    <ligand>
        <name>L-glutamine</name>
        <dbReference type="ChEBI" id="CHEBI:58359"/>
    </ligand>
</feature>
<evidence type="ECO:0000256" key="2">
    <source>
        <dbReference type="ARBA" id="ARBA00007145"/>
    </source>
</evidence>
<dbReference type="SUPFAM" id="SSF56317">
    <property type="entry name" value="Carbon-nitrogen hydrolase"/>
    <property type="match status" value="1"/>
</dbReference>
<dbReference type="Gene3D" id="3.40.50.620">
    <property type="entry name" value="HUPs"/>
    <property type="match status" value="1"/>
</dbReference>
<dbReference type="PROSITE" id="PS50263">
    <property type="entry name" value="CN_HYDROLASE"/>
    <property type="match status" value="1"/>
</dbReference>
<feature type="binding site" evidence="7">
    <location>
        <position position="437"/>
    </location>
    <ligand>
        <name>ATP</name>
        <dbReference type="ChEBI" id="CHEBI:30616"/>
    </ligand>
</feature>
<feature type="active site" description="Nucleophile; for glutaminase activity" evidence="7">
    <location>
        <position position="146"/>
    </location>
</feature>
<dbReference type="InterPro" id="IPR003010">
    <property type="entry name" value="C-N_Hydrolase"/>
</dbReference>
<dbReference type="AlphaFoldDB" id="I2Q6P3"/>
<dbReference type="GO" id="GO:0004359">
    <property type="term" value="F:glutaminase activity"/>
    <property type="evidence" value="ECO:0007669"/>
    <property type="project" value="InterPro"/>
</dbReference>
<dbReference type="InterPro" id="IPR000132">
    <property type="entry name" value="Nitrilase/CN_hydratase_CS"/>
</dbReference>
<dbReference type="OrthoDB" id="9799210at2"/>
<dbReference type="EC" id="6.3.5.1" evidence="7 8"/>
<dbReference type="Gene3D" id="3.60.110.10">
    <property type="entry name" value="Carbon-nitrogen hydrolase"/>
    <property type="match status" value="1"/>
</dbReference>
<evidence type="ECO:0000256" key="3">
    <source>
        <dbReference type="ARBA" id="ARBA00022598"/>
    </source>
</evidence>
<evidence type="ECO:0000313" key="12">
    <source>
        <dbReference type="EMBL" id="EIG55449.1"/>
    </source>
</evidence>
<evidence type="ECO:0000256" key="8">
    <source>
        <dbReference type="PIRNR" id="PIRNR006630"/>
    </source>
</evidence>
<dbReference type="NCBIfam" id="NF010588">
    <property type="entry name" value="PRK13981.1"/>
    <property type="match status" value="1"/>
</dbReference>
<evidence type="ECO:0000256" key="4">
    <source>
        <dbReference type="ARBA" id="ARBA00022741"/>
    </source>
</evidence>
<sequence length="595" mass="63894">MAAFRLALCQINPTVGDVDGNTAKILAHLESARRAGAEMVVFPEMAVSGYPPEDLLIKPDFLDTCMDRAGEIIRASRDLTVIFGCPWLDGDLINAAIVAHDGRAAGVTAKRYLPNYGVFDENRYFAAGRGSAVYNRDGFVFGVSVCEDIWYPGGPPSEQAHGGGARLLVNISASPYHGGKGLGRERMLATRASDNGTFVAYANLVGGQDELVFDGHSLIFGPDGTLLARGRQFEEDLVVCDLDPGAPTRMRLLDPRSRKWEPQLETCPVRVDLPPLAGPARPAADAAVRAPLAGSFVSPLLGSVEEAYRALVLATRDYVRKSGFSAVAMGLSGGIDSSLTAVIAADALGPENVMGVAMPTRFSSGDSLEDAEALANTLGITLHVVAIENIFKSFLEALAPLFGDRPFDVAEENLQPRIRGTLLMALSNKLGRLVLTTGNKSEVGVGYSTLYGDTAGGYSVIKDVPKTLVYALSRWRNEQAGTDLIPERVLVKPPTAELRPNQKDSDSLPEYDVLDPVLKAYVELSLSPTAMAEAGMDPAVIDRVTKLVDRNEYKRRQSPPGPKITPRAFGKDWRLPIVNRYVPERAAAPAGTKET</sequence>
<dbReference type="eggNOG" id="COG0388">
    <property type="taxonomic scope" value="Bacteria"/>
</dbReference>
<evidence type="ECO:0000256" key="7">
    <source>
        <dbReference type="HAMAP-Rule" id="MF_02090"/>
    </source>
</evidence>
<organism evidence="12">
    <name type="scientific">Desulfovibrio sp. U5L</name>
    <dbReference type="NCBI Taxonomy" id="596152"/>
    <lineage>
        <taxon>Bacteria</taxon>
        <taxon>Pseudomonadati</taxon>
        <taxon>Thermodesulfobacteriota</taxon>
        <taxon>Desulfovibrionia</taxon>
        <taxon>Desulfovibrionales</taxon>
        <taxon>Desulfovibrionaceae</taxon>
        <taxon>Desulfovibrio</taxon>
    </lineage>
</organism>
<dbReference type="HOGENOM" id="CLU_022313_2_0_7"/>
<keyword evidence="3 7" id="KW-0436">Ligase</keyword>
<dbReference type="UniPathway" id="UPA00253">
    <property type="reaction ID" value="UER00334"/>
</dbReference>
<comment type="similarity">
    <text evidence="10">Belongs to the NAD synthetase family.</text>
</comment>
<dbReference type="HAMAP" id="MF_02090">
    <property type="entry name" value="NadE_glutamine_dep"/>
    <property type="match status" value="1"/>
</dbReference>
<keyword evidence="5 7" id="KW-0067">ATP-binding</keyword>
<dbReference type="InterPro" id="IPR022310">
    <property type="entry name" value="NAD/GMP_synthase"/>
</dbReference>
<evidence type="ECO:0000256" key="1">
    <source>
        <dbReference type="ARBA" id="ARBA00005188"/>
    </source>
</evidence>
<dbReference type="PANTHER" id="PTHR23090:SF9">
    <property type="entry name" value="GLUTAMINE-DEPENDENT NAD(+) SYNTHETASE"/>
    <property type="match status" value="1"/>
</dbReference>
<comment type="function">
    <text evidence="7">Catalyzes the ATP-dependent amidation of deamido-NAD to form NAD. Uses L-glutamine as a nitrogen source.</text>
</comment>